<sequence>MQAEYLEAKKLSQRIAAAIAPPLFYAEKLDEVEASRKLFDANPIVQAGLEIIERRGDLLGHGLSHASKVAIDAGALVIIEMDGVAADENLESLLLLAQLAGIFHDIRRDEADHARKGAEEAMEILKGFNLDAGAREAVANAIRNHEAFRPTGRCHDPRQQLLSDALYDADKFRWGPDNFTETVWSMVARSSVPLSALMDHFTPAMKGIERINETFRTETGKRYGPDFIDRGLEIGTRLYSELNREREKGR</sequence>
<dbReference type="Pfam" id="PF01966">
    <property type="entry name" value="HD"/>
    <property type="match status" value="1"/>
</dbReference>
<accession>A0A1F2WR55</accession>
<proteinExistence type="predicted"/>
<dbReference type="EMBL" id="MELK01000016">
    <property type="protein sequence ID" value="OFW59319.1"/>
    <property type="molecule type" value="Genomic_DNA"/>
</dbReference>
<dbReference type="AlphaFoldDB" id="A0A1F2WR55"/>
<gene>
    <name evidence="2" type="ORF">A2Y75_10770</name>
</gene>
<evidence type="ECO:0000313" key="2">
    <source>
        <dbReference type="EMBL" id="OFW59319.1"/>
    </source>
</evidence>
<evidence type="ECO:0000259" key="1">
    <source>
        <dbReference type="Pfam" id="PF01966"/>
    </source>
</evidence>
<feature type="domain" description="HD" evidence="1">
    <location>
        <begin position="91"/>
        <end position="165"/>
    </location>
</feature>
<dbReference type="SUPFAM" id="SSF109604">
    <property type="entry name" value="HD-domain/PDEase-like"/>
    <property type="match status" value="1"/>
</dbReference>
<dbReference type="InterPro" id="IPR006674">
    <property type="entry name" value="HD_domain"/>
</dbReference>
<protein>
    <recommendedName>
        <fullName evidence="1">HD domain-containing protein</fullName>
    </recommendedName>
</protein>
<dbReference type="STRING" id="1797197.A2Y75_10770"/>
<organism evidence="2 3">
    <name type="scientific">Candidatus Solincola sediminis</name>
    <dbReference type="NCBI Taxonomy" id="1797199"/>
    <lineage>
        <taxon>Bacteria</taxon>
        <taxon>Bacillati</taxon>
        <taxon>Actinomycetota</taxon>
        <taxon>Candidatus Geothermincolia</taxon>
        <taxon>Candidatus Geothermincolales</taxon>
        <taxon>Candidatus Geothermincolaceae</taxon>
        <taxon>Candidatus Solincola</taxon>
    </lineage>
</organism>
<reference evidence="2 3" key="1">
    <citation type="journal article" date="2016" name="Nat. Commun.">
        <title>Thousands of microbial genomes shed light on interconnected biogeochemical processes in an aquifer system.</title>
        <authorList>
            <person name="Anantharaman K."/>
            <person name="Brown C.T."/>
            <person name="Hug L.A."/>
            <person name="Sharon I."/>
            <person name="Castelle C.J."/>
            <person name="Probst A.J."/>
            <person name="Thomas B.C."/>
            <person name="Singh A."/>
            <person name="Wilkins M.J."/>
            <person name="Karaoz U."/>
            <person name="Brodie E.L."/>
            <person name="Williams K.H."/>
            <person name="Hubbard S.S."/>
            <person name="Banfield J.F."/>
        </authorList>
    </citation>
    <scope>NUCLEOTIDE SEQUENCE [LARGE SCALE GENOMIC DNA]</scope>
</reference>
<comment type="caution">
    <text evidence="2">The sequence shown here is derived from an EMBL/GenBank/DDBJ whole genome shotgun (WGS) entry which is preliminary data.</text>
</comment>
<dbReference type="Proteomes" id="UP000177876">
    <property type="component" value="Unassembled WGS sequence"/>
</dbReference>
<name>A0A1F2WR55_9ACTN</name>
<dbReference type="Gene3D" id="1.10.3210.10">
    <property type="entry name" value="Hypothetical protein af1432"/>
    <property type="match status" value="1"/>
</dbReference>
<evidence type="ECO:0000313" key="3">
    <source>
        <dbReference type="Proteomes" id="UP000177876"/>
    </source>
</evidence>